<dbReference type="Proteomes" id="UP000640489">
    <property type="component" value="Unassembled WGS sequence"/>
</dbReference>
<feature type="transmembrane region" description="Helical" evidence="1">
    <location>
        <begin position="57"/>
        <end position="74"/>
    </location>
</feature>
<reference evidence="3" key="1">
    <citation type="submission" date="2020-11" db="EMBL/GenBank/DDBJ databases">
        <title>Nocardioides sp. nov., isolated from Soil of Cynanchum wilfordii Hemsley rhizosphere.</title>
        <authorList>
            <person name="Lee J.-S."/>
            <person name="Suh M.K."/>
            <person name="Kim J.-S."/>
        </authorList>
    </citation>
    <scope>NUCLEOTIDE SEQUENCE</scope>
    <source>
        <strain evidence="3">KCTC 19275</strain>
    </source>
</reference>
<accession>A0A930YJF4</accession>
<feature type="signal peptide" evidence="2">
    <location>
        <begin position="1"/>
        <end position="19"/>
    </location>
</feature>
<keyword evidence="1" id="KW-1133">Transmembrane helix</keyword>
<feature type="transmembrane region" description="Helical" evidence="1">
    <location>
        <begin position="155"/>
        <end position="186"/>
    </location>
</feature>
<proteinExistence type="predicted"/>
<keyword evidence="4" id="KW-1185">Reference proteome</keyword>
<organism evidence="3 4">
    <name type="scientific">Nocardioides islandensis</name>
    <dbReference type="NCBI Taxonomy" id="433663"/>
    <lineage>
        <taxon>Bacteria</taxon>
        <taxon>Bacillati</taxon>
        <taxon>Actinomycetota</taxon>
        <taxon>Actinomycetes</taxon>
        <taxon>Propionibacteriales</taxon>
        <taxon>Nocardioidaceae</taxon>
        <taxon>Nocardioides</taxon>
    </lineage>
</organism>
<evidence type="ECO:0000256" key="1">
    <source>
        <dbReference type="SAM" id="Phobius"/>
    </source>
</evidence>
<dbReference type="AlphaFoldDB" id="A0A930YJF4"/>
<name>A0A930YJF4_9ACTN</name>
<evidence type="ECO:0008006" key="5">
    <source>
        <dbReference type="Google" id="ProtNLM"/>
    </source>
</evidence>
<feature type="transmembrane region" description="Helical" evidence="1">
    <location>
        <begin position="30"/>
        <end position="50"/>
    </location>
</feature>
<evidence type="ECO:0000313" key="3">
    <source>
        <dbReference type="EMBL" id="MBF4762645.1"/>
    </source>
</evidence>
<comment type="caution">
    <text evidence="3">The sequence shown here is derived from an EMBL/GenBank/DDBJ whole genome shotgun (WGS) entry which is preliminary data.</text>
</comment>
<dbReference type="EMBL" id="JADKPN010000002">
    <property type="protein sequence ID" value="MBF4762645.1"/>
    <property type="molecule type" value="Genomic_DNA"/>
</dbReference>
<evidence type="ECO:0000313" key="4">
    <source>
        <dbReference type="Proteomes" id="UP000640489"/>
    </source>
</evidence>
<keyword evidence="1" id="KW-0472">Membrane</keyword>
<dbReference type="RefSeq" id="WP_194705854.1">
    <property type="nucleotide sequence ID" value="NZ_JADKPN010000002.1"/>
</dbReference>
<gene>
    <name evidence="3" type="ORF">ISU07_05860</name>
</gene>
<evidence type="ECO:0000256" key="2">
    <source>
        <dbReference type="SAM" id="SignalP"/>
    </source>
</evidence>
<keyword evidence="2" id="KW-0732">Signal</keyword>
<sequence length="490" mass="49407">MITLALLVATALTVTGAVAAAGTAVSRMRSGAAVAAGAVLVVVVDGRTLAAGPTARSVATAGLPLVLVLVGLVVHGRRPGVLAAAAGAVLAGPVRQALDDPFHDPGCLRLCDPNPLVVSPHPGLADAVTLVGGVALVGGLVLASRGPWPRTLGGLATAGFASWSLVTGTLAGGVLAGSVAVVLLAAELARAESAAARLTDAVAALATAEDPEDLLARAFGGRPVVLGYPVGEGLVIDRSGRRLPASAPDETVIEVSGPTGVVAELRGQLSGVGPVAVARALRGPARLALENNRLAAEATLRADQLRASAARLVSLAEEGRRRLEQDLHDGAQRHVLNLGLAVRAEQGLGDDVRARAAGVIKAVLDQLRDLAHGISPPELETGGLAHAFAGLADRSPVPLDAGVVPAALDTASAHAAYRLVEETLRSATAPVTVRLTEGPGCWRLAVTTEEGGSTPPSGSDRFRALGGSLVSQRVGAGWRHEGRLPREEAR</sequence>
<feature type="transmembrane region" description="Helical" evidence="1">
    <location>
        <begin position="123"/>
        <end position="143"/>
    </location>
</feature>
<feature type="chain" id="PRO_5039168103" description="Signal transduction histidine kinase subgroup 3 dimerisation and phosphoacceptor domain-containing protein" evidence="2">
    <location>
        <begin position="20"/>
        <end position="490"/>
    </location>
</feature>
<protein>
    <recommendedName>
        <fullName evidence="5">Signal transduction histidine kinase subgroup 3 dimerisation and phosphoacceptor domain-containing protein</fullName>
    </recommendedName>
</protein>
<keyword evidence="1" id="KW-0812">Transmembrane</keyword>